<feature type="region of interest" description="Disordered" evidence="9">
    <location>
        <begin position="865"/>
        <end position="885"/>
    </location>
</feature>
<dbReference type="Pfam" id="PF00293">
    <property type="entry name" value="NUDIX"/>
    <property type="match status" value="1"/>
</dbReference>
<keyword evidence="8" id="KW-0464">Manganese</keyword>
<evidence type="ECO:0000256" key="6">
    <source>
        <dbReference type="ARBA" id="ARBA00022801"/>
    </source>
</evidence>
<dbReference type="GO" id="GO:0000290">
    <property type="term" value="P:deadenylation-dependent decapping of nuclear-transcribed mRNA"/>
    <property type="evidence" value="ECO:0007669"/>
    <property type="project" value="InterPro"/>
</dbReference>
<evidence type="ECO:0000313" key="11">
    <source>
        <dbReference type="EMBL" id="RDW88742.1"/>
    </source>
</evidence>
<dbReference type="GO" id="GO:0000184">
    <property type="term" value="P:nuclear-transcribed mRNA catabolic process, nonsense-mediated decay"/>
    <property type="evidence" value="ECO:0007669"/>
    <property type="project" value="InterPro"/>
</dbReference>
<dbReference type="OrthoDB" id="18996at2759"/>
<dbReference type="InterPro" id="IPR000086">
    <property type="entry name" value="NUDIX_hydrolase_dom"/>
</dbReference>
<feature type="region of interest" description="Disordered" evidence="9">
    <location>
        <begin position="321"/>
        <end position="342"/>
    </location>
</feature>
<dbReference type="FunFam" id="1.10.10.1050:FF:000003">
    <property type="entry name" value="Decapping enzyme Dcp2, putative"/>
    <property type="match status" value="1"/>
</dbReference>
<name>A0A3D8SR21_9HELO</name>
<dbReference type="PANTHER" id="PTHR23114">
    <property type="entry name" value="M7GPPPN-MRNA HYDROLASE"/>
    <property type="match status" value="1"/>
</dbReference>
<evidence type="ECO:0000259" key="10">
    <source>
        <dbReference type="PROSITE" id="PS51462"/>
    </source>
</evidence>
<keyword evidence="12" id="KW-1185">Reference proteome</keyword>
<feature type="compositionally biased region" description="Low complexity" evidence="9">
    <location>
        <begin position="483"/>
        <end position="498"/>
    </location>
</feature>
<feature type="region of interest" description="Disordered" evidence="9">
    <location>
        <begin position="746"/>
        <end position="824"/>
    </location>
</feature>
<dbReference type="InterPro" id="IPR036189">
    <property type="entry name" value="DCP2_BoxA_sf"/>
</dbReference>
<evidence type="ECO:0000256" key="7">
    <source>
        <dbReference type="ARBA" id="ARBA00022884"/>
    </source>
</evidence>
<gene>
    <name evidence="11" type="ORF">BP6252_00774</name>
</gene>
<dbReference type="STRING" id="1849047.A0A3D8SR21"/>
<dbReference type="SUPFAM" id="SSF55811">
    <property type="entry name" value="Nudix"/>
    <property type="match status" value="1"/>
</dbReference>
<dbReference type="PANTHER" id="PTHR23114:SF17">
    <property type="entry name" value="M7GPPPN-MRNA HYDROLASE"/>
    <property type="match status" value="1"/>
</dbReference>
<feature type="region of interest" description="Disordered" evidence="9">
    <location>
        <begin position="667"/>
        <end position="691"/>
    </location>
</feature>
<evidence type="ECO:0000256" key="4">
    <source>
        <dbReference type="ARBA" id="ARBA00022490"/>
    </source>
</evidence>
<keyword evidence="5" id="KW-0479">Metal-binding</keyword>
<dbReference type="GO" id="GO:0003723">
    <property type="term" value="F:RNA binding"/>
    <property type="evidence" value="ECO:0007669"/>
    <property type="project" value="UniProtKB-KW"/>
</dbReference>
<reference evidence="11 12" key="1">
    <citation type="journal article" date="2018" name="IMA Fungus">
        <title>IMA Genome-F 9: Draft genome sequence of Annulohypoxylon stygium, Aspergillus mulundensis, Berkeleyomyces basicola (syn. Thielaviopsis basicola), Ceratocystis smalleyi, two Cercospora beticola strains, Coleophoma cylindrospora, Fusarium fracticaudum, Phialophora cf. hyalina, and Morchella septimelata.</title>
        <authorList>
            <person name="Wingfield B.D."/>
            <person name="Bills G.F."/>
            <person name="Dong Y."/>
            <person name="Huang W."/>
            <person name="Nel W.J."/>
            <person name="Swalarsk-Parry B.S."/>
            <person name="Vaghefi N."/>
            <person name="Wilken P.M."/>
            <person name="An Z."/>
            <person name="de Beer Z.W."/>
            <person name="De Vos L."/>
            <person name="Chen L."/>
            <person name="Duong T.A."/>
            <person name="Gao Y."/>
            <person name="Hammerbacher A."/>
            <person name="Kikkert J.R."/>
            <person name="Li Y."/>
            <person name="Li H."/>
            <person name="Li K."/>
            <person name="Li Q."/>
            <person name="Liu X."/>
            <person name="Ma X."/>
            <person name="Naidoo K."/>
            <person name="Pethybridge S.J."/>
            <person name="Sun J."/>
            <person name="Steenkamp E.T."/>
            <person name="van der Nest M.A."/>
            <person name="van Wyk S."/>
            <person name="Wingfield M.J."/>
            <person name="Xiong C."/>
            <person name="Yue Q."/>
            <person name="Zhang X."/>
        </authorList>
    </citation>
    <scope>NUCLEOTIDE SEQUENCE [LARGE SCALE GENOMIC DNA]</scope>
    <source>
        <strain evidence="11 12">BP6252</strain>
    </source>
</reference>
<dbReference type="EMBL" id="PDLM01000001">
    <property type="protein sequence ID" value="RDW88742.1"/>
    <property type="molecule type" value="Genomic_DNA"/>
</dbReference>
<keyword evidence="4" id="KW-0963">Cytoplasm</keyword>
<evidence type="ECO:0000256" key="1">
    <source>
        <dbReference type="ARBA" id="ARBA00001936"/>
    </source>
</evidence>
<comment type="cofactor">
    <cofactor evidence="1">
        <name>Mn(2+)</name>
        <dbReference type="ChEBI" id="CHEBI:29035"/>
    </cofactor>
</comment>
<dbReference type="SUPFAM" id="SSF140586">
    <property type="entry name" value="Dcp2 domain-like"/>
    <property type="match status" value="1"/>
</dbReference>
<dbReference type="CDD" id="cd03672">
    <property type="entry name" value="NUDIX_Dcp2p_Nudt20"/>
    <property type="match status" value="1"/>
</dbReference>
<dbReference type="AlphaFoldDB" id="A0A3D8SR21"/>
<dbReference type="FunFam" id="3.90.79.10:FF:000003">
    <property type="entry name" value="M7GpppN-mRNA hydrolase isoform 2"/>
    <property type="match status" value="1"/>
</dbReference>
<feature type="compositionally biased region" description="Basic and acidic residues" evidence="9">
    <location>
        <begin position="759"/>
        <end position="774"/>
    </location>
</feature>
<dbReference type="InterPro" id="IPR015797">
    <property type="entry name" value="NUDIX_hydrolase-like_dom_sf"/>
</dbReference>
<accession>A0A3D8SR21</accession>
<dbReference type="GO" id="GO:0000932">
    <property type="term" value="C:P-body"/>
    <property type="evidence" value="ECO:0007669"/>
    <property type="project" value="TreeGrafter"/>
</dbReference>
<proteinExistence type="inferred from homology"/>
<dbReference type="PROSITE" id="PS00893">
    <property type="entry name" value="NUDIX_BOX"/>
    <property type="match status" value="1"/>
</dbReference>
<dbReference type="Gene3D" id="3.90.79.10">
    <property type="entry name" value="Nucleoside Triphosphate Pyrophosphohydrolase"/>
    <property type="match status" value="1"/>
</dbReference>
<comment type="similarity">
    <text evidence="3">Belongs to the Nudix hydrolase family. DCP2 subfamily.</text>
</comment>
<dbReference type="SMART" id="SM01125">
    <property type="entry name" value="DCP2"/>
    <property type="match status" value="1"/>
</dbReference>
<comment type="subcellular location">
    <subcellularLocation>
        <location evidence="2">Cytoplasm</location>
    </subcellularLocation>
</comment>
<dbReference type="Pfam" id="PF05026">
    <property type="entry name" value="DCP2"/>
    <property type="match status" value="1"/>
</dbReference>
<organism evidence="11 12">
    <name type="scientific">Coleophoma cylindrospora</name>
    <dbReference type="NCBI Taxonomy" id="1849047"/>
    <lineage>
        <taxon>Eukaryota</taxon>
        <taxon>Fungi</taxon>
        <taxon>Dikarya</taxon>
        <taxon>Ascomycota</taxon>
        <taxon>Pezizomycotina</taxon>
        <taxon>Leotiomycetes</taxon>
        <taxon>Helotiales</taxon>
        <taxon>Dermateaceae</taxon>
        <taxon>Coleophoma</taxon>
    </lineage>
</organism>
<feature type="compositionally biased region" description="Polar residues" evidence="9">
    <location>
        <begin position="667"/>
        <end position="687"/>
    </location>
</feature>
<dbReference type="PROSITE" id="PS51462">
    <property type="entry name" value="NUDIX"/>
    <property type="match status" value="1"/>
</dbReference>
<protein>
    <recommendedName>
        <fullName evidence="10">Nudix hydrolase domain-containing protein</fullName>
    </recommendedName>
</protein>
<evidence type="ECO:0000256" key="9">
    <source>
        <dbReference type="SAM" id="MobiDB-lite"/>
    </source>
</evidence>
<feature type="region of interest" description="Disordered" evidence="9">
    <location>
        <begin position="428"/>
        <end position="506"/>
    </location>
</feature>
<dbReference type="GO" id="GO:0030145">
    <property type="term" value="F:manganese ion binding"/>
    <property type="evidence" value="ECO:0007669"/>
    <property type="project" value="InterPro"/>
</dbReference>
<dbReference type="Proteomes" id="UP000256645">
    <property type="component" value="Unassembled WGS sequence"/>
</dbReference>
<keyword evidence="6" id="KW-0378">Hydrolase</keyword>
<dbReference type="InterPro" id="IPR007722">
    <property type="entry name" value="DCP2_BoxA"/>
</dbReference>
<feature type="domain" description="Nudix hydrolase" evidence="10">
    <location>
        <begin position="107"/>
        <end position="239"/>
    </location>
</feature>
<dbReference type="InterPro" id="IPR044099">
    <property type="entry name" value="Dcp2_NUDIX"/>
</dbReference>
<feature type="compositionally biased region" description="Low complexity" evidence="9">
    <location>
        <begin position="444"/>
        <end position="464"/>
    </location>
</feature>
<feature type="compositionally biased region" description="Low complexity" evidence="9">
    <location>
        <begin position="927"/>
        <end position="944"/>
    </location>
</feature>
<dbReference type="GO" id="GO:0140933">
    <property type="term" value="F:5'-(N(7)-methylguanosine 5'-triphospho)-[mRNA] hydrolase activity"/>
    <property type="evidence" value="ECO:0007669"/>
    <property type="project" value="InterPro"/>
</dbReference>
<evidence type="ECO:0000256" key="3">
    <source>
        <dbReference type="ARBA" id="ARBA00005279"/>
    </source>
</evidence>
<evidence type="ECO:0000256" key="8">
    <source>
        <dbReference type="ARBA" id="ARBA00023211"/>
    </source>
</evidence>
<evidence type="ECO:0000313" key="12">
    <source>
        <dbReference type="Proteomes" id="UP000256645"/>
    </source>
</evidence>
<dbReference type="InterPro" id="IPR020084">
    <property type="entry name" value="NUDIX_hydrolase_CS"/>
</dbReference>
<feature type="region of interest" description="Disordered" evidence="9">
    <location>
        <begin position="904"/>
        <end position="953"/>
    </location>
</feature>
<sequence>MTDIRTLEDCGSETHFPPQPPTGLDDLCARFIINLPETDLSSVQRICFHVEEAQWFYEDFIRPLDPTLPSMTLRTFCMKIFAHCPLLSVFSHENRITAFEEFMKYKSRIPVRGAILLNAAMDSVILVKGWKKGAGWSFPRGKINHEEDDLVCAIREVYEETGYHIQEASVDRQNDQIQKNLKEQHVMFFLVRGVPMDTHFETQTRQEIGKIQWWPLHKLPGWRGSPHHHNQADVAVNANKFYMVAPFLRPLREWIKRQRQKDAKQSTDHYMSNGPAVEDLLTEDDQVTDTNASGPAYGQVPKTTTTFEGTNAALTRLVKSQAPTQGLQAEGIKATQASDSKPNPQDLLALLRGNNSAPANAPPHTPLDHVFTNAPVPQTPHHQQPRPQHFSSMPPPPNFPFHPTMHSSVPFQGQVPQNFQQGFLGHQQMHHPGAIPQPVSHPLPRQQVQRPQQAHSYQPQLVHPQPLPPNVQKAVFSGLVHTPSLPQSSQPQASLYQSNPNSNFAAQNPQFPGLHAPMVPPMVKQSSKLTSHSLALLNAFKRQDSAASNTSNLASRSSTQVGTHAIDVQPQELYGETASLPQATVSQTIKSGTTIATPAANTTPVPNLLDMFKDPGSAVSDSGASAIQKSALLGLFKSPATQPAVPSSVPVAHESHRSALLGLLNNSNPTVHQSQTLNRPLPTSSSALPPHMAPSAVELSAVEPSSKASVHSIGSDKAALHNELPAVVPEMNPETNLPFRATAILARPAQSQNSPNVNRAEREPTTPRASERVRPGKQPIGVHGSNKKTNASKKPRPQKSPERPFQPQILKRPQPEATAVSETSISPAPVLATVPVSPPVMSQGTDHKQALLSMFGQSAMTGSPLNSASIPYRPSSNQNSVPGEQSQKLLSLFAKQPAANNPLLRAQGNEDTTSMHSVDTAFDPTSRSRVGSLASGAASSRRGSQTPISPADKGFLLNYLDNVAKGSFR</sequence>
<evidence type="ECO:0000256" key="2">
    <source>
        <dbReference type="ARBA" id="ARBA00004496"/>
    </source>
</evidence>
<keyword evidence="7" id="KW-0694">RNA-binding</keyword>
<evidence type="ECO:0000256" key="5">
    <source>
        <dbReference type="ARBA" id="ARBA00022723"/>
    </source>
</evidence>
<comment type="caution">
    <text evidence="11">The sequence shown here is derived from an EMBL/GenBank/DDBJ whole genome shotgun (WGS) entry which is preliminary data.</text>
</comment>
<dbReference type="Gene3D" id="1.10.10.1050">
    <property type="entry name" value="Dcp2, box A domain"/>
    <property type="match status" value="1"/>
</dbReference>